<evidence type="ECO:0000256" key="7">
    <source>
        <dbReference type="ARBA" id="ARBA00023014"/>
    </source>
</evidence>
<gene>
    <name evidence="10" type="ORF">LCGC14_1017450</name>
</gene>
<reference evidence="10" key="1">
    <citation type="journal article" date="2015" name="Nature">
        <title>Complex archaea that bridge the gap between prokaryotes and eukaryotes.</title>
        <authorList>
            <person name="Spang A."/>
            <person name="Saw J.H."/>
            <person name="Jorgensen S.L."/>
            <person name="Zaremba-Niedzwiedzka K."/>
            <person name="Martijn J."/>
            <person name="Lind A.E."/>
            <person name="van Eijk R."/>
            <person name="Schleper C."/>
            <person name="Guy L."/>
            <person name="Ettema T.J."/>
        </authorList>
    </citation>
    <scope>NUCLEOTIDE SEQUENCE</scope>
</reference>
<dbReference type="AlphaFoldDB" id="A0A0F9R4J0"/>
<dbReference type="PANTHER" id="PTHR43409:SF7">
    <property type="entry name" value="BLL1977 PROTEIN"/>
    <property type="match status" value="1"/>
</dbReference>
<evidence type="ECO:0000256" key="4">
    <source>
        <dbReference type="ARBA" id="ARBA00022691"/>
    </source>
</evidence>
<dbReference type="InterPro" id="IPR051198">
    <property type="entry name" value="BchE-like"/>
</dbReference>
<name>A0A0F9R4J0_9ZZZZ</name>
<comment type="cofactor">
    <cofactor evidence="1">
        <name>[4Fe-4S] cluster</name>
        <dbReference type="ChEBI" id="CHEBI:49883"/>
    </cofactor>
</comment>
<evidence type="ECO:0000259" key="8">
    <source>
        <dbReference type="PROSITE" id="PS51332"/>
    </source>
</evidence>
<feature type="domain" description="Radical SAM core" evidence="9">
    <location>
        <begin position="516"/>
        <end position="735"/>
    </location>
</feature>
<evidence type="ECO:0000313" key="10">
    <source>
        <dbReference type="EMBL" id="KKN12343.1"/>
    </source>
</evidence>
<feature type="domain" description="B12-binding" evidence="8">
    <location>
        <begin position="339"/>
        <end position="471"/>
    </location>
</feature>
<dbReference type="PANTHER" id="PTHR43409">
    <property type="entry name" value="ANAEROBIC MAGNESIUM-PROTOPORPHYRIN IX MONOMETHYL ESTER CYCLASE-RELATED"/>
    <property type="match status" value="1"/>
</dbReference>
<dbReference type="CDD" id="cd01335">
    <property type="entry name" value="Radical_SAM"/>
    <property type="match status" value="1"/>
</dbReference>
<keyword evidence="3" id="KW-0808">Transferase</keyword>
<keyword evidence="7" id="KW-0411">Iron-sulfur</keyword>
<dbReference type="SUPFAM" id="SSF102114">
    <property type="entry name" value="Radical SAM enzymes"/>
    <property type="match status" value="1"/>
</dbReference>
<dbReference type="SFLD" id="SFLDS00029">
    <property type="entry name" value="Radical_SAM"/>
    <property type="match status" value="1"/>
</dbReference>
<dbReference type="GO" id="GO:0031419">
    <property type="term" value="F:cobalamin binding"/>
    <property type="evidence" value="ECO:0007669"/>
    <property type="project" value="InterPro"/>
</dbReference>
<keyword evidence="2" id="KW-0489">Methyltransferase</keyword>
<dbReference type="SFLD" id="SFLDG01123">
    <property type="entry name" value="methyltransferase_(Class_B)"/>
    <property type="match status" value="1"/>
</dbReference>
<dbReference type="GO" id="GO:0005829">
    <property type="term" value="C:cytosol"/>
    <property type="evidence" value="ECO:0007669"/>
    <property type="project" value="TreeGrafter"/>
</dbReference>
<proteinExistence type="predicted"/>
<evidence type="ECO:0000259" key="9">
    <source>
        <dbReference type="PROSITE" id="PS51918"/>
    </source>
</evidence>
<dbReference type="GO" id="GO:0046872">
    <property type="term" value="F:metal ion binding"/>
    <property type="evidence" value="ECO:0007669"/>
    <property type="project" value="UniProtKB-KW"/>
</dbReference>
<sequence length="783" mass="92362">MTIVNLLGKSKILYQIIKYFDLFDFPVKYDELVQLLNMKPTVIYSELKFLISKKLISKLKEYYFIPEKDWTILKRVKAENNFQISYIKIFRAGWILSHFPFVRAIFLTGSISKNVLEEYDDYDFLIITEPNHIWICKSIIDAFKRLISLNLRYSIYRFFDCNYFISKDNLTILDQNEFTALEIYFCKSIYNYPLYQEFLKENEWIKQKFKLPDNKEKILAIKRRLQFIQSFLEYLIKIFLKIFYRKNIIEKLIYALYYNISIKNQLVGNYEEFKSKGNFSQIKFFGNTQGFMVENFLNTNNNQFRNKVSTKVLRSHLFQTNENKTQGLDIVLTHAYYLSKTKKDKKVKKPYVPLGPLYIASYLKAHGFKVAFYDTTFKKGPSYFSKDIIIKFKNASFGIIGIYVTEMTRKNALKMIKACRRKSLVVIVGGPDPSNVPELYVENGANIVVIGEGEQTMLEILQEINNPTKSFTDIEGIYSEQGFSDPRTQLKKLDDLPFPAYELLDLKPYFRMWKKFRGHTEMSIITSRGCPYDCSWCSKPVFGNNLRLRSPKNVVNELVYLKNKFNPEFIHINDDIFGINEKWLKKFHFEILNNNHKMNYECLLRIDIVKPKILQLLKESGCNCIWFGIESGSQKILNRMSKHINITQLEPKMEMIRKANLKVGFFIMLGYPGENSADINLTRKLLKLTKPNFLGISMAYPITGTKFYKEITPFLKKSRFKLRLENSSRITFKTKYPPIYYGIVKRLLETEKKIYNKVGVVLVNRIIAKIYSFIYRIFALCLN</sequence>
<keyword evidence="6" id="KW-0408">Iron</keyword>
<organism evidence="10">
    <name type="scientific">marine sediment metagenome</name>
    <dbReference type="NCBI Taxonomy" id="412755"/>
    <lineage>
        <taxon>unclassified sequences</taxon>
        <taxon>metagenomes</taxon>
        <taxon>ecological metagenomes</taxon>
    </lineage>
</organism>
<dbReference type="Pfam" id="PF02310">
    <property type="entry name" value="B12-binding"/>
    <property type="match status" value="1"/>
</dbReference>
<evidence type="ECO:0000256" key="2">
    <source>
        <dbReference type="ARBA" id="ARBA00022603"/>
    </source>
</evidence>
<evidence type="ECO:0000256" key="6">
    <source>
        <dbReference type="ARBA" id="ARBA00023004"/>
    </source>
</evidence>
<dbReference type="PROSITE" id="PS51918">
    <property type="entry name" value="RADICAL_SAM"/>
    <property type="match status" value="1"/>
</dbReference>
<dbReference type="InterPro" id="IPR006158">
    <property type="entry name" value="Cobalamin-bd"/>
</dbReference>
<evidence type="ECO:0000256" key="1">
    <source>
        <dbReference type="ARBA" id="ARBA00001966"/>
    </source>
</evidence>
<dbReference type="Gene3D" id="3.80.30.20">
    <property type="entry name" value="tm_1862 like domain"/>
    <property type="match status" value="1"/>
</dbReference>
<dbReference type="GO" id="GO:0051539">
    <property type="term" value="F:4 iron, 4 sulfur cluster binding"/>
    <property type="evidence" value="ECO:0007669"/>
    <property type="project" value="UniProtKB-KW"/>
</dbReference>
<protein>
    <submittedName>
        <fullName evidence="10">Uncharacterized protein</fullName>
    </submittedName>
</protein>
<dbReference type="InterPro" id="IPR007197">
    <property type="entry name" value="rSAM"/>
</dbReference>
<dbReference type="SMART" id="SM00729">
    <property type="entry name" value="Elp3"/>
    <property type="match status" value="1"/>
</dbReference>
<accession>A0A0F9R4J0</accession>
<dbReference type="PROSITE" id="PS51332">
    <property type="entry name" value="B12_BINDING"/>
    <property type="match status" value="1"/>
</dbReference>
<dbReference type="InterPro" id="IPR034466">
    <property type="entry name" value="Methyltransferase_Class_B"/>
</dbReference>
<keyword evidence="5" id="KW-0479">Metal-binding</keyword>
<comment type="caution">
    <text evidence="10">The sequence shown here is derived from an EMBL/GenBank/DDBJ whole genome shotgun (WGS) entry which is preliminary data.</text>
</comment>
<dbReference type="Gene3D" id="3.40.50.280">
    <property type="entry name" value="Cobalamin-binding domain"/>
    <property type="match status" value="1"/>
</dbReference>
<evidence type="ECO:0000256" key="3">
    <source>
        <dbReference type="ARBA" id="ARBA00022679"/>
    </source>
</evidence>
<dbReference type="Pfam" id="PF04055">
    <property type="entry name" value="Radical_SAM"/>
    <property type="match status" value="1"/>
</dbReference>
<dbReference type="EMBL" id="LAZR01004041">
    <property type="protein sequence ID" value="KKN12343.1"/>
    <property type="molecule type" value="Genomic_DNA"/>
</dbReference>
<dbReference type="CDD" id="cd02068">
    <property type="entry name" value="radical_SAM_B12_BD"/>
    <property type="match status" value="1"/>
</dbReference>
<dbReference type="GO" id="GO:0003824">
    <property type="term" value="F:catalytic activity"/>
    <property type="evidence" value="ECO:0007669"/>
    <property type="project" value="InterPro"/>
</dbReference>
<evidence type="ECO:0000256" key="5">
    <source>
        <dbReference type="ARBA" id="ARBA00022723"/>
    </source>
</evidence>
<dbReference type="InterPro" id="IPR058240">
    <property type="entry name" value="rSAM_sf"/>
</dbReference>
<dbReference type="InterPro" id="IPR023404">
    <property type="entry name" value="rSAM_horseshoe"/>
</dbReference>
<dbReference type="InterPro" id="IPR006638">
    <property type="entry name" value="Elp3/MiaA/NifB-like_rSAM"/>
</dbReference>
<keyword evidence="4" id="KW-0949">S-adenosyl-L-methionine</keyword>
<dbReference type="SFLD" id="SFLDG01082">
    <property type="entry name" value="B12-binding_domain_containing"/>
    <property type="match status" value="1"/>
</dbReference>